<feature type="chain" id="PRO_5032768900" evidence="1">
    <location>
        <begin position="20"/>
        <end position="117"/>
    </location>
</feature>
<gene>
    <name evidence="2" type="ORF">OXX778_LOCUS9567</name>
</gene>
<feature type="signal peptide" evidence="1">
    <location>
        <begin position="1"/>
        <end position="19"/>
    </location>
</feature>
<organism evidence="2 3">
    <name type="scientific">Brachionus calyciflorus</name>
    <dbReference type="NCBI Taxonomy" id="104777"/>
    <lineage>
        <taxon>Eukaryota</taxon>
        <taxon>Metazoa</taxon>
        <taxon>Spiralia</taxon>
        <taxon>Gnathifera</taxon>
        <taxon>Rotifera</taxon>
        <taxon>Eurotatoria</taxon>
        <taxon>Monogononta</taxon>
        <taxon>Pseudotrocha</taxon>
        <taxon>Ploima</taxon>
        <taxon>Brachionidae</taxon>
        <taxon>Brachionus</taxon>
    </lineage>
</organism>
<dbReference type="AlphaFoldDB" id="A0A813WUT9"/>
<dbReference type="Proteomes" id="UP000663879">
    <property type="component" value="Unassembled WGS sequence"/>
</dbReference>
<proteinExistence type="predicted"/>
<comment type="caution">
    <text evidence="2">The sequence shown here is derived from an EMBL/GenBank/DDBJ whole genome shotgun (WGS) entry which is preliminary data.</text>
</comment>
<keyword evidence="3" id="KW-1185">Reference proteome</keyword>
<protein>
    <submittedName>
        <fullName evidence="2">Uncharacterized protein</fullName>
    </submittedName>
</protein>
<evidence type="ECO:0000256" key="1">
    <source>
        <dbReference type="SAM" id="SignalP"/>
    </source>
</evidence>
<keyword evidence="1" id="KW-0732">Signal</keyword>
<accession>A0A813WUT9</accession>
<name>A0A813WUT9_9BILA</name>
<dbReference type="EMBL" id="CAJNOC010001424">
    <property type="protein sequence ID" value="CAF0863668.1"/>
    <property type="molecule type" value="Genomic_DNA"/>
</dbReference>
<evidence type="ECO:0000313" key="2">
    <source>
        <dbReference type="EMBL" id="CAF0863668.1"/>
    </source>
</evidence>
<evidence type="ECO:0000313" key="3">
    <source>
        <dbReference type="Proteomes" id="UP000663879"/>
    </source>
</evidence>
<sequence>MHYLKFAFGLCLLISSVFTFEHDTFEQPDSKCEALLNRYIKSHKAQFELAESDEETVTKFTSQDVMNCLNYMIDLANKLEAALKNLEEVPEFNRDARRVKQFWKRRVASAKQNKKFW</sequence>
<reference evidence="2" key="1">
    <citation type="submission" date="2021-02" db="EMBL/GenBank/DDBJ databases">
        <authorList>
            <person name="Nowell W R."/>
        </authorList>
    </citation>
    <scope>NUCLEOTIDE SEQUENCE</scope>
    <source>
        <strain evidence="2">Ploen Becks lab</strain>
    </source>
</reference>